<proteinExistence type="predicted"/>
<organism evidence="1 3">
    <name type="scientific">Cucumis melo var. makuwa</name>
    <name type="common">Oriental melon</name>
    <dbReference type="NCBI Taxonomy" id="1194695"/>
    <lineage>
        <taxon>Eukaryota</taxon>
        <taxon>Viridiplantae</taxon>
        <taxon>Streptophyta</taxon>
        <taxon>Embryophyta</taxon>
        <taxon>Tracheophyta</taxon>
        <taxon>Spermatophyta</taxon>
        <taxon>Magnoliopsida</taxon>
        <taxon>eudicotyledons</taxon>
        <taxon>Gunneridae</taxon>
        <taxon>Pentapetalae</taxon>
        <taxon>rosids</taxon>
        <taxon>fabids</taxon>
        <taxon>Cucurbitales</taxon>
        <taxon>Cucurbitaceae</taxon>
        <taxon>Benincaseae</taxon>
        <taxon>Cucumis</taxon>
    </lineage>
</organism>
<protein>
    <submittedName>
        <fullName evidence="1">Neurochondrin isoform X3</fullName>
    </submittedName>
</protein>
<gene>
    <name evidence="2" type="ORF">E5676_scaffold318G001390</name>
    <name evidence="1" type="ORF">E6C27_scaffold22G002010</name>
</gene>
<dbReference type="EMBL" id="SSTE01005668">
    <property type="protein sequence ID" value="KAA0060392.1"/>
    <property type="molecule type" value="Genomic_DNA"/>
</dbReference>
<sequence length="103" mass="11695">MRKLPLFFGEFSPRAAMAEDSKELSVIMMAGSLCALIFDFISETAFLSNPNFAEKSFDILCKLFSRIFILSQQNMNDDEMAQMDLLEIITAVFHHHTRNAGLI</sequence>
<evidence type="ECO:0000313" key="1">
    <source>
        <dbReference type="EMBL" id="KAA0060392.1"/>
    </source>
</evidence>
<dbReference type="EMBL" id="SSTD01005234">
    <property type="protein sequence ID" value="TYK22132.1"/>
    <property type="molecule type" value="Genomic_DNA"/>
</dbReference>
<evidence type="ECO:0000313" key="4">
    <source>
        <dbReference type="Proteomes" id="UP000321947"/>
    </source>
</evidence>
<dbReference type="Proteomes" id="UP000321947">
    <property type="component" value="Unassembled WGS sequence"/>
</dbReference>
<evidence type="ECO:0000313" key="3">
    <source>
        <dbReference type="Proteomes" id="UP000321393"/>
    </source>
</evidence>
<dbReference type="AlphaFoldDB" id="A0A5A7UX09"/>
<name>A0A5A7UX09_CUCMM</name>
<evidence type="ECO:0000313" key="2">
    <source>
        <dbReference type="EMBL" id="TYK22132.1"/>
    </source>
</evidence>
<accession>A0A5A7UX09</accession>
<dbReference type="Proteomes" id="UP000321393">
    <property type="component" value="Unassembled WGS sequence"/>
</dbReference>
<comment type="caution">
    <text evidence="1">The sequence shown here is derived from an EMBL/GenBank/DDBJ whole genome shotgun (WGS) entry which is preliminary data.</text>
</comment>
<reference evidence="3 4" key="1">
    <citation type="submission" date="2019-08" db="EMBL/GenBank/DDBJ databases">
        <title>Draft genome sequences of two oriental melons (Cucumis melo L. var makuwa).</title>
        <authorList>
            <person name="Kwon S.-Y."/>
        </authorList>
    </citation>
    <scope>NUCLEOTIDE SEQUENCE [LARGE SCALE GENOMIC DNA]</scope>
    <source>
        <strain evidence="4">cv. Chang Bougi</strain>
        <strain evidence="3">cv. SW 3</strain>
        <tissue evidence="1">Leaf</tissue>
    </source>
</reference>
<dbReference type="OrthoDB" id="1736942at2759"/>